<organism evidence="2 3">
    <name type="scientific">Pseudofrankia asymbiotica</name>
    <dbReference type="NCBI Taxonomy" id="1834516"/>
    <lineage>
        <taxon>Bacteria</taxon>
        <taxon>Bacillati</taxon>
        <taxon>Actinomycetota</taxon>
        <taxon>Actinomycetes</taxon>
        <taxon>Frankiales</taxon>
        <taxon>Frankiaceae</taxon>
        <taxon>Pseudofrankia</taxon>
    </lineage>
</organism>
<dbReference type="EMBL" id="MOMC01000038">
    <property type="protein sequence ID" value="ONH28667.1"/>
    <property type="molecule type" value="Genomic_DNA"/>
</dbReference>
<proteinExistence type="predicted"/>
<keyword evidence="1" id="KW-0732">Signal</keyword>
<evidence type="ECO:0000313" key="3">
    <source>
        <dbReference type="Proteomes" id="UP000188929"/>
    </source>
</evidence>
<keyword evidence="3" id="KW-1185">Reference proteome</keyword>
<accession>A0A1V2I8G0</accession>
<dbReference type="Proteomes" id="UP000188929">
    <property type="component" value="Unassembled WGS sequence"/>
</dbReference>
<evidence type="ECO:0000256" key="1">
    <source>
        <dbReference type="SAM" id="SignalP"/>
    </source>
</evidence>
<protein>
    <recommendedName>
        <fullName evidence="4">Prepilin peptidase</fullName>
    </recommendedName>
</protein>
<evidence type="ECO:0000313" key="2">
    <source>
        <dbReference type="EMBL" id="ONH28667.1"/>
    </source>
</evidence>
<dbReference type="RefSeq" id="WP_076818508.1">
    <property type="nucleotide sequence ID" value="NZ_MOMC01000038.1"/>
</dbReference>
<evidence type="ECO:0008006" key="4">
    <source>
        <dbReference type="Google" id="ProtNLM"/>
    </source>
</evidence>
<sequence length="80" mass="8139">MLAAVILALAALALAAAAAAGSATTARRLRQTAKTARVLAVIPRRCPDCGHGWDDGRAQRGPCASTHRAVASLLLPPDLA</sequence>
<feature type="chain" id="PRO_5012143614" description="Prepilin peptidase" evidence="1">
    <location>
        <begin position="20"/>
        <end position="80"/>
    </location>
</feature>
<name>A0A1V2I8G0_9ACTN</name>
<dbReference type="AlphaFoldDB" id="A0A1V2I8G0"/>
<reference evidence="3" key="1">
    <citation type="submission" date="2016-10" db="EMBL/GenBank/DDBJ databases">
        <title>Frankia sp. NRRL B-16386 Genome sequencing.</title>
        <authorList>
            <person name="Ghodhbane-Gtari F."/>
            <person name="Swanson E."/>
            <person name="Gueddou A."/>
            <person name="Hezbri K."/>
            <person name="Ktari K."/>
            <person name="Nouioui I."/>
            <person name="Morris K."/>
            <person name="Simpson S."/>
            <person name="Abebe-Akele F."/>
            <person name="Thomas K."/>
            <person name="Gtari M."/>
            <person name="Tisa L.S."/>
        </authorList>
    </citation>
    <scope>NUCLEOTIDE SEQUENCE [LARGE SCALE GENOMIC DNA]</scope>
    <source>
        <strain evidence="3">NRRL B-16386</strain>
    </source>
</reference>
<gene>
    <name evidence="2" type="ORF">BL253_19000</name>
</gene>
<feature type="signal peptide" evidence="1">
    <location>
        <begin position="1"/>
        <end position="19"/>
    </location>
</feature>
<comment type="caution">
    <text evidence="2">The sequence shown here is derived from an EMBL/GenBank/DDBJ whole genome shotgun (WGS) entry which is preliminary data.</text>
</comment>